<evidence type="ECO:0000256" key="5">
    <source>
        <dbReference type="ARBA" id="ARBA00022655"/>
    </source>
</evidence>
<dbReference type="EMBL" id="CP058604">
    <property type="protein sequence ID" value="QLG70462.1"/>
    <property type="molecule type" value="Genomic_DNA"/>
</dbReference>
<sequence length="373" mass="42345">MTAMARAPKVHLLGLGSMGTVLAVNLLRFTNAAVIPLFRSKEKVDRFQTEGNSTIGIREIYDKKSPLFTCKLEECECPETYQGGPIKNLVVTTKTYQTKDALQPYLPYINSSTNLILVQNGLGVLELLRDEIFTGKSSRPQLFQGVISHGVYLEKGYIYNHAGWAPMKIARIPWEETGIIQRKKDAQADRAENELVALLMEQPFAQFFGTQHMTYQELLVGQLYKFLVNACINPVTSIMDSLNGEIVDDCSDIFTLIVDECLQVLELSYSRIFNYEDVYQNQKEYPDMKVKSVLNTEHMVRQIIEIGCVINAKNSSSMRQDTLYLRDTEIEYINGYIVKLASRFKIEAKTNRAIVSLVNLRLGLNRRRANVGD</sequence>
<keyword evidence="13" id="KW-1185">Reference proteome</keyword>
<dbReference type="InterPro" id="IPR013328">
    <property type="entry name" value="6PGD_dom2"/>
</dbReference>
<dbReference type="SUPFAM" id="SSF51735">
    <property type="entry name" value="NAD(P)-binding Rossmann-fold domains"/>
    <property type="match status" value="1"/>
</dbReference>
<evidence type="ECO:0000256" key="8">
    <source>
        <dbReference type="ARBA" id="ARBA00032024"/>
    </source>
</evidence>
<dbReference type="FunFam" id="1.10.1040.10:FF:000047">
    <property type="entry name" value="2-dehydropantoate 2-reductase"/>
    <property type="match status" value="1"/>
</dbReference>
<evidence type="ECO:0000256" key="9">
    <source>
        <dbReference type="ARBA" id="ARBA00048793"/>
    </source>
</evidence>
<dbReference type="AlphaFoldDB" id="A0A7H9AY10"/>
<comment type="function">
    <text evidence="1">Catalyzes the NADPH-dependent reduction of ketopantoate into pantoic acid.</text>
</comment>
<dbReference type="PANTHER" id="PTHR43765">
    <property type="entry name" value="2-DEHYDROPANTOATE 2-REDUCTASE-RELATED"/>
    <property type="match status" value="1"/>
</dbReference>
<dbReference type="PANTHER" id="PTHR43765:SF2">
    <property type="entry name" value="2-DEHYDROPANTOATE 2-REDUCTASE"/>
    <property type="match status" value="1"/>
</dbReference>
<comment type="catalytic activity">
    <reaction evidence="9">
        <text>(R)-pantoate + NADP(+) = 2-dehydropantoate + NADPH + H(+)</text>
        <dbReference type="Rhea" id="RHEA:16233"/>
        <dbReference type="ChEBI" id="CHEBI:11561"/>
        <dbReference type="ChEBI" id="CHEBI:15378"/>
        <dbReference type="ChEBI" id="CHEBI:15980"/>
        <dbReference type="ChEBI" id="CHEBI:57783"/>
        <dbReference type="ChEBI" id="CHEBI:58349"/>
        <dbReference type="EC" id="1.1.1.169"/>
    </reaction>
</comment>
<dbReference type="NCBIfam" id="TIGR00745">
    <property type="entry name" value="apbA_panE"/>
    <property type="match status" value="1"/>
</dbReference>
<dbReference type="InterPro" id="IPR050838">
    <property type="entry name" value="Ketopantoate_reductase"/>
</dbReference>
<dbReference type="GO" id="GO:0005739">
    <property type="term" value="C:mitochondrion"/>
    <property type="evidence" value="ECO:0007669"/>
    <property type="project" value="TreeGrafter"/>
</dbReference>
<name>A0A7H9AY10_ZYGMR</name>
<dbReference type="InterPro" id="IPR008927">
    <property type="entry name" value="6-PGluconate_DH-like_C_sf"/>
</dbReference>
<keyword evidence="5" id="KW-0566">Pantothenate biosynthesis</keyword>
<dbReference type="GO" id="GO:0008677">
    <property type="term" value="F:2-dehydropantoate 2-reductase activity"/>
    <property type="evidence" value="ECO:0007669"/>
    <property type="project" value="UniProtKB-EC"/>
</dbReference>
<dbReference type="InterPro" id="IPR036291">
    <property type="entry name" value="NAD(P)-bd_dom_sf"/>
</dbReference>
<organism evidence="12 13">
    <name type="scientific">Zygotorulaspora mrakii</name>
    <name type="common">Zygosaccharomyces mrakii</name>
    <dbReference type="NCBI Taxonomy" id="42260"/>
    <lineage>
        <taxon>Eukaryota</taxon>
        <taxon>Fungi</taxon>
        <taxon>Dikarya</taxon>
        <taxon>Ascomycota</taxon>
        <taxon>Saccharomycotina</taxon>
        <taxon>Saccharomycetes</taxon>
        <taxon>Saccharomycetales</taxon>
        <taxon>Saccharomycetaceae</taxon>
        <taxon>Zygotorulaspora</taxon>
    </lineage>
</organism>
<dbReference type="SUPFAM" id="SSF48179">
    <property type="entry name" value="6-phosphogluconate dehydrogenase C-terminal domain-like"/>
    <property type="match status" value="1"/>
</dbReference>
<dbReference type="KEGG" id="zmk:HG535_0A04020"/>
<evidence type="ECO:0000313" key="13">
    <source>
        <dbReference type="Proteomes" id="UP000509704"/>
    </source>
</evidence>
<evidence type="ECO:0000259" key="10">
    <source>
        <dbReference type="Pfam" id="PF02558"/>
    </source>
</evidence>
<dbReference type="InterPro" id="IPR013752">
    <property type="entry name" value="KPA_reductase"/>
</dbReference>
<dbReference type="Pfam" id="PF08546">
    <property type="entry name" value="ApbA_C"/>
    <property type="match status" value="1"/>
</dbReference>
<dbReference type="Gene3D" id="1.10.1040.10">
    <property type="entry name" value="N-(1-d-carboxylethyl)-l-norvaline Dehydrogenase, domain 2"/>
    <property type="match status" value="1"/>
</dbReference>
<gene>
    <name evidence="12" type="ORF">HG535_0A04020</name>
</gene>
<dbReference type="RefSeq" id="XP_037142190.1">
    <property type="nucleotide sequence ID" value="XM_037286295.1"/>
</dbReference>
<dbReference type="Gene3D" id="3.40.50.720">
    <property type="entry name" value="NAD(P)-binding Rossmann-like Domain"/>
    <property type="match status" value="1"/>
</dbReference>
<dbReference type="InterPro" id="IPR003710">
    <property type="entry name" value="ApbA"/>
</dbReference>
<evidence type="ECO:0000256" key="4">
    <source>
        <dbReference type="ARBA" id="ARBA00013014"/>
    </source>
</evidence>
<dbReference type="OrthoDB" id="73846at2759"/>
<evidence type="ECO:0000256" key="3">
    <source>
        <dbReference type="ARBA" id="ARBA00007870"/>
    </source>
</evidence>
<accession>A0A7H9AY10</accession>
<evidence type="ECO:0000256" key="2">
    <source>
        <dbReference type="ARBA" id="ARBA00004994"/>
    </source>
</evidence>
<dbReference type="GO" id="GO:0050661">
    <property type="term" value="F:NADP binding"/>
    <property type="evidence" value="ECO:0007669"/>
    <property type="project" value="TreeGrafter"/>
</dbReference>
<dbReference type="InterPro" id="IPR013332">
    <property type="entry name" value="KPR_N"/>
</dbReference>
<reference evidence="12 13" key="1">
    <citation type="submission" date="2020-07" db="EMBL/GenBank/DDBJ databases">
        <title>The yeast mating-type switching endonuclease HO is a domesticated member of an unorthodox homing genetic element family.</title>
        <authorList>
            <person name="Coughlan A.Y."/>
            <person name="Lombardi L."/>
            <person name="Braun-Galleani S."/>
            <person name="Martos A.R."/>
            <person name="Galeote V."/>
            <person name="Bigey F."/>
            <person name="Dequin S."/>
            <person name="Byrne K.P."/>
            <person name="Wolfe K.H."/>
        </authorList>
    </citation>
    <scope>NUCLEOTIDE SEQUENCE [LARGE SCALE GENOMIC DNA]</scope>
    <source>
        <strain evidence="12 13">NRRL Y-6702</strain>
    </source>
</reference>
<evidence type="ECO:0000313" key="12">
    <source>
        <dbReference type="EMBL" id="QLG70462.1"/>
    </source>
</evidence>
<feature type="domain" description="Ketopantoate reductase N-terminal" evidence="10">
    <location>
        <begin position="10"/>
        <end position="172"/>
    </location>
</feature>
<protein>
    <recommendedName>
        <fullName evidence="4">2-dehydropantoate 2-reductase</fullName>
        <ecNumber evidence="4">1.1.1.169</ecNumber>
    </recommendedName>
    <alternativeName>
        <fullName evidence="8">Ketopantoate reductase</fullName>
    </alternativeName>
</protein>
<dbReference type="GO" id="GO:0015940">
    <property type="term" value="P:pantothenate biosynthetic process"/>
    <property type="evidence" value="ECO:0007669"/>
    <property type="project" value="UniProtKB-KW"/>
</dbReference>
<evidence type="ECO:0000256" key="6">
    <source>
        <dbReference type="ARBA" id="ARBA00022857"/>
    </source>
</evidence>
<keyword evidence="6" id="KW-0521">NADP</keyword>
<evidence type="ECO:0000259" key="11">
    <source>
        <dbReference type="Pfam" id="PF08546"/>
    </source>
</evidence>
<proteinExistence type="inferred from homology"/>
<comment type="similarity">
    <text evidence="3">Belongs to the ketopantoate reductase family.</text>
</comment>
<evidence type="ECO:0000256" key="1">
    <source>
        <dbReference type="ARBA" id="ARBA00002919"/>
    </source>
</evidence>
<dbReference type="EC" id="1.1.1.169" evidence="4"/>
<comment type="pathway">
    <text evidence="2">Cofactor biosynthesis; (R)-pantothenate biosynthesis; (R)-pantoate from 3-methyl-2-oxobutanoate: step 2/2.</text>
</comment>
<feature type="domain" description="Ketopantoate reductase C-terminal" evidence="11">
    <location>
        <begin position="222"/>
        <end position="359"/>
    </location>
</feature>
<dbReference type="Proteomes" id="UP000509704">
    <property type="component" value="Chromosome 1"/>
</dbReference>
<dbReference type="GeneID" id="59234098"/>
<dbReference type="Pfam" id="PF02558">
    <property type="entry name" value="ApbA"/>
    <property type="match status" value="1"/>
</dbReference>
<evidence type="ECO:0000256" key="7">
    <source>
        <dbReference type="ARBA" id="ARBA00023002"/>
    </source>
</evidence>
<keyword evidence="7" id="KW-0560">Oxidoreductase</keyword>